<dbReference type="InterPro" id="IPR050553">
    <property type="entry name" value="Thioredoxin_ResA/DsbE_sf"/>
</dbReference>
<dbReference type="SUPFAM" id="SSF52833">
    <property type="entry name" value="Thioredoxin-like"/>
    <property type="match status" value="1"/>
</dbReference>
<dbReference type="STRING" id="225848.Sps_03193"/>
<dbReference type="AlphaFoldDB" id="A0A1S6HS43"/>
<dbReference type="InterPro" id="IPR013766">
    <property type="entry name" value="Thioredoxin_domain"/>
</dbReference>
<organism evidence="3 4">
    <name type="scientific">Shewanella psychrophila</name>
    <dbReference type="NCBI Taxonomy" id="225848"/>
    <lineage>
        <taxon>Bacteria</taxon>
        <taxon>Pseudomonadati</taxon>
        <taxon>Pseudomonadota</taxon>
        <taxon>Gammaproteobacteria</taxon>
        <taxon>Alteromonadales</taxon>
        <taxon>Shewanellaceae</taxon>
        <taxon>Shewanella</taxon>
    </lineage>
</organism>
<sequence length="165" mass="18127">MKQLISAILFSMTLLLCGCAAAPGDEQLEYQTYVKAGQMVPVTQFTDTKGNLIDLTQSTNAKLLVLFATWCPDSQRAMKALEASDLNLDPNVDIIAIGREENTQELDKFASEYEINFPLIADTDRAIYAKFANAGIPRLILLDGNNTIVKTVIGEGENPLAEVQW</sequence>
<dbReference type="OrthoDB" id="6398367at2"/>
<feature type="domain" description="Thioredoxin" evidence="2">
    <location>
        <begin position="34"/>
        <end position="165"/>
    </location>
</feature>
<dbReference type="KEGG" id="spsw:Sps_03193"/>
<name>A0A1S6HS43_9GAMM</name>
<dbReference type="Proteomes" id="UP000189545">
    <property type="component" value="Chromosome"/>
</dbReference>
<reference evidence="3 4" key="1">
    <citation type="submission" date="2016-03" db="EMBL/GenBank/DDBJ databases">
        <title>Complete genome sequence of Shewanella psychrophila WP2, a deep sea bacterium isolated from west Pacific sediment.</title>
        <authorList>
            <person name="Xu G."/>
            <person name="Jian H."/>
        </authorList>
    </citation>
    <scope>NUCLEOTIDE SEQUENCE [LARGE SCALE GENOMIC DNA]</scope>
    <source>
        <strain evidence="3 4">WP2</strain>
    </source>
</reference>
<dbReference type="CDD" id="cd02966">
    <property type="entry name" value="TlpA_like_family"/>
    <property type="match status" value="1"/>
</dbReference>
<dbReference type="InterPro" id="IPR036249">
    <property type="entry name" value="Thioredoxin-like_sf"/>
</dbReference>
<evidence type="ECO:0000256" key="1">
    <source>
        <dbReference type="SAM" id="SignalP"/>
    </source>
</evidence>
<dbReference type="PANTHER" id="PTHR42852">
    <property type="entry name" value="THIOL:DISULFIDE INTERCHANGE PROTEIN DSBE"/>
    <property type="match status" value="1"/>
</dbReference>
<accession>A0A1S6HS43</accession>
<evidence type="ECO:0000313" key="4">
    <source>
        <dbReference type="Proteomes" id="UP000189545"/>
    </source>
</evidence>
<evidence type="ECO:0000313" key="3">
    <source>
        <dbReference type="EMBL" id="AQS38335.1"/>
    </source>
</evidence>
<proteinExistence type="predicted"/>
<protein>
    <submittedName>
        <fullName evidence="3">Redoxin</fullName>
    </submittedName>
</protein>
<feature type="chain" id="PRO_5012955542" evidence="1">
    <location>
        <begin position="23"/>
        <end position="165"/>
    </location>
</feature>
<dbReference type="Pfam" id="PF08534">
    <property type="entry name" value="Redoxin"/>
    <property type="match status" value="1"/>
</dbReference>
<dbReference type="Gene3D" id="3.40.30.10">
    <property type="entry name" value="Glutaredoxin"/>
    <property type="match status" value="1"/>
</dbReference>
<dbReference type="PANTHER" id="PTHR42852:SF13">
    <property type="entry name" value="PROTEIN DIPZ"/>
    <property type="match status" value="1"/>
</dbReference>
<dbReference type="InterPro" id="IPR013740">
    <property type="entry name" value="Redoxin"/>
</dbReference>
<dbReference type="EMBL" id="CP014782">
    <property type="protein sequence ID" value="AQS38335.1"/>
    <property type="molecule type" value="Genomic_DNA"/>
</dbReference>
<dbReference type="GO" id="GO:0016491">
    <property type="term" value="F:oxidoreductase activity"/>
    <property type="evidence" value="ECO:0007669"/>
    <property type="project" value="InterPro"/>
</dbReference>
<keyword evidence="4" id="KW-1185">Reference proteome</keyword>
<evidence type="ECO:0000259" key="2">
    <source>
        <dbReference type="PROSITE" id="PS51352"/>
    </source>
</evidence>
<dbReference type="PROSITE" id="PS51257">
    <property type="entry name" value="PROKAR_LIPOPROTEIN"/>
    <property type="match status" value="1"/>
</dbReference>
<dbReference type="PROSITE" id="PS51352">
    <property type="entry name" value="THIOREDOXIN_2"/>
    <property type="match status" value="1"/>
</dbReference>
<dbReference type="RefSeq" id="WP_077753394.1">
    <property type="nucleotide sequence ID" value="NZ_CP014782.1"/>
</dbReference>
<feature type="signal peptide" evidence="1">
    <location>
        <begin position="1"/>
        <end position="22"/>
    </location>
</feature>
<gene>
    <name evidence="3" type="ORF">Sps_03193</name>
</gene>
<keyword evidence="1" id="KW-0732">Signal</keyword>